<name>A0ABX5SN55_9MICO</name>
<evidence type="ECO:0000259" key="6">
    <source>
        <dbReference type="SMART" id="SM00922"/>
    </source>
</evidence>
<dbReference type="InterPro" id="IPR036849">
    <property type="entry name" value="Enolase-like_C_sf"/>
</dbReference>
<sequence length="362" mass="37869">MAEITRIRTHAIRLPLRRPFVTAVRSVTALDAVIVCVGDADGRTGWGEAAVSWRVTGESAASVDAVTAGPLSESLRGLPADDPSVWGPALAAAVVHNTAAKAAVDAALWDIAAQTAGLPVHRLLDAESTSTVHTDITVSAAEEDAVLRAAAEHVADGFDVVKVKLGRDADRDDATLRALRRSAPAHIRIRVDANQGWSADEAIRLIRGWEDDDLGVELVEQPTAAADIAALARVTHATATPILADEALWGLRDLHEIARMGAADLVNVKLAKCGGISPARELIAPAQAAGMRVLVGSMLESVVGVTAAAHLAATLPGRVHDLDAGLWQRSAPVHGGARYERDRVELGDAAGFGILALREDLS</sequence>
<evidence type="ECO:0000256" key="1">
    <source>
        <dbReference type="ARBA" id="ARBA00008031"/>
    </source>
</evidence>
<comment type="similarity">
    <text evidence="1 5">Belongs to the mandelate racemase/muconate lactonizing enzyme family.</text>
</comment>
<keyword evidence="4 5" id="KW-0413">Isomerase</keyword>
<dbReference type="SFLD" id="SFLDS00001">
    <property type="entry name" value="Enolase"/>
    <property type="match status" value="1"/>
</dbReference>
<dbReference type="InterPro" id="IPR029017">
    <property type="entry name" value="Enolase-like_N"/>
</dbReference>
<dbReference type="Pfam" id="PF13378">
    <property type="entry name" value="MR_MLE_C"/>
    <property type="match status" value="1"/>
</dbReference>
<evidence type="ECO:0000313" key="8">
    <source>
        <dbReference type="Proteomes" id="UP000295748"/>
    </source>
</evidence>
<dbReference type="RefSeq" id="WP_135063039.1">
    <property type="nucleotide sequence ID" value="NZ_CP038266.1"/>
</dbReference>
<dbReference type="PANTHER" id="PTHR48073:SF2">
    <property type="entry name" value="O-SUCCINYLBENZOATE SYNTHASE"/>
    <property type="match status" value="1"/>
</dbReference>
<dbReference type="SUPFAM" id="SSF54826">
    <property type="entry name" value="Enolase N-terminal domain-like"/>
    <property type="match status" value="1"/>
</dbReference>
<dbReference type="InterPro" id="IPR013341">
    <property type="entry name" value="Mandelate_racemase_N_dom"/>
</dbReference>
<dbReference type="Gene3D" id="3.30.390.10">
    <property type="entry name" value="Enolase-like, N-terminal domain"/>
    <property type="match status" value="1"/>
</dbReference>
<keyword evidence="3 5" id="KW-0460">Magnesium</keyword>
<evidence type="ECO:0000313" key="7">
    <source>
        <dbReference type="EMBL" id="QBR87558.1"/>
    </source>
</evidence>
<accession>A0ABX5SN55</accession>
<reference evidence="7 8" key="1">
    <citation type="submission" date="2019-03" db="EMBL/GenBank/DDBJ databases">
        <authorList>
            <person name="Dong K."/>
        </authorList>
    </citation>
    <scope>NUCLEOTIDE SEQUENCE [LARGE SCALE GENOMIC DNA]</scope>
    <source>
        <strain evidence="8">dk512</strain>
    </source>
</reference>
<evidence type="ECO:0000256" key="5">
    <source>
        <dbReference type="RuleBase" id="RU366006"/>
    </source>
</evidence>
<dbReference type="InterPro" id="IPR034603">
    <property type="entry name" value="Dipeptide_epimerase"/>
</dbReference>
<evidence type="ECO:0000256" key="2">
    <source>
        <dbReference type="ARBA" id="ARBA00022723"/>
    </source>
</evidence>
<dbReference type="InterPro" id="IPR029065">
    <property type="entry name" value="Enolase_C-like"/>
</dbReference>
<keyword evidence="8" id="KW-1185">Reference proteome</keyword>
<dbReference type="PANTHER" id="PTHR48073">
    <property type="entry name" value="O-SUCCINYLBENZOATE SYNTHASE-RELATED"/>
    <property type="match status" value="1"/>
</dbReference>
<dbReference type="SMART" id="SM00922">
    <property type="entry name" value="MR_MLE"/>
    <property type="match status" value="1"/>
</dbReference>
<proteinExistence type="inferred from homology"/>
<dbReference type="SFLD" id="SFLDF00009">
    <property type="entry name" value="o-succinylbenzoate_synthase"/>
    <property type="match status" value="1"/>
</dbReference>
<comment type="cofactor">
    <cofactor evidence="5">
        <name>Mg(2+)</name>
        <dbReference type="ChEBI" id="CHEBI:18420"/>
    </cofactor>
    <text evidence="5">Binds 1 Mg(2+) ion per subunit.</text>
</comment>
<evidence type="ECO:0000256" key="4">
    <source>
        <dbReference type="ARBA" id="ARBA00023235"/>
    </source>
</evidence>
<protein>
    <recommendedName>
        <fullName evidence="5">Dipeptide epimerase</fullName>
        <ecNumber evidence="5">5.1.1.-</ecNumber>
    </recommendedName>
</protein>
<dbReference type="CDD" id="cd03319">
    <property type="entry name" value="L-Ala-DL-Glu_epimerase"/>
    <property type="match status" value="1"/>
</dbReference>
<dbReference type="SFLD" id="SFLDG00180">
    <property type="entry name" value="muconate_cycloisomerase"/>
    <property type="match status" value="1"/>
</dbReference>
<dbReference type="EMBL" id="CP038266">
    <property type="protein sequence ID" value="QBR87558.1"/>
    <property type="molecule type" value="Genomic_DNA"/>
</dbReference>
<dbReference type="InterPro" id="IPR013342">
    <property type="entry name" value="Mandelate_racemase_C"/>
</dbReference>
<feature type="domain" description="Mandelate racemase/muconate lactonizing enzyme C-terminal" evidence="6">
    <location>
        <begin position="143"/>
        <end position="241"/>
    </location>
</feature>
<dbReference type="SUPFAM" id="SSF51604">
    <property type="entry name" value="Enolase C-terminal domain-like"/>
    <property type="match status" value="1"/>
</dbReference>
<gene>
    <name evidence="7" type="ORF">E4K62_01915</name>
</gene>
<dbReference type="Proteomes" id="UP000295748">
    <property type="component" value="Chromosome"/>
</dbReference>
<keyword evidence="2 5" id="KW-0479">Metal-binding</keyword>
<dbReference type="Pfam" id="PF02746">
    <property type="entry name" value="MR_MLE_N"/>
    <property type="match status" value="1"/>
</dbReference>
<dbReference type="Gene3D" id="3.20.20.120">
    <property type="entry name" value="Enolase-like C-terminal domain"/>
    <property type="match status" value="1"/>
</dbReference>
<evidence type="ECO:0000256" key="3">
    <source>
        <dbReference type="ARBA" id="ARBA00022842"/>
    </source>
</evidence>
<organism evidence="7 8">
    <name type="scientific">Microbacterium wangchenii</name>
    <dbReference type="NCBI Taxonomy" id="2541726"/>
    <lineage>
        <taxon>Bacteria</taxon>
        <taxon>Bacillati</taxon>
        <taxon>Actinomycetota</taxon>
        <taxon>Actinomycetes</taxon>
        <taxon>Micrococcales</taxon>
        <taxon>Microbacteriaceae</taxon>
        <taxon>Microbacterium</taxon>
    </lineage>
</organism>
<dbReference type="EC" id="5.1.1.-" evidence="5"/>